<sequence>MILLQLVKYAFFLILLVVLALALIIGVFILLAVFFSTLSTFREELRKDKERNNL</sequence>
<reference evidence="2" key="1">
    <citation type="journal article" date="2021" name="Proc. Natl. Acad. Sci. U.S.A.">
        <title>A Catalog of Tens of Thousands of Viruses from Human Metagenomes Reveals Hidden Associations with Chronic Diseases.</title>
        <authorList>
            <person name="Tisza M.J."/>
            <person name="Buck C.B."/>
        </authorList>
    </citation>
    <scope>NUCLEOTIDE SEQUENCE</scope>
    <source>
        <strain evidence="2">CtVDC13</strain>
    </source>
</reference>
<proteinExistence type="predicted"/>
<keyword evidence="1" id="KW-0472">Membrane</keyword>
<evidence type="ECO:0000256" key="1">
    <source>
        <dbReference type="SAM" id="Phobius"/>
    </source>
</evidence>
<organism evidence="2">
    <name type="scientific">Siphoviridae sp. ctVDC13</name>
    <dbReference type="NCBI Taxonomy" id="2827880"/>
    <lineage>
        <taxon>Viruses</taxon>
        <taxon>Duplodnaviria</taxon>
        <taxon>Heunggongvirae</taxon>
        <taxon>Uroviricota</taxon>
        <taxon>Caudoviricetes</taxon>
    </lineage>
</organism>
<protein>
    <submittedName>
        <fullName evidence="2">Uncharacterized protein</fullName>
    </submittedName>
</protein>
<name>A0A8S5TC66_9CAUD</name>
<dbReference type="EMBL" id="BK032798">
    <property type="protein sequence ID" value="DAF60865.1"/>
    <property type="molecule type" value="Genomic_DNA"/>
</dbReference>
<feature type="transmembrane region" description="Helical" evidence="1">
    <location>
        <begin position="12"/>
        <end position="41"/>
    </location>
</feature>
<keyword evidence="1" id="KW-1133">Transmembrane helix</keyword>
<accession>A0A8S5TC66</accession>
<keyword evidence="1" id="KW-0812">Transmembrane</keyword>
<evidence type="ECO:0000313" key="2">
    <source>
        <dbReference type="EMBL" id="DAF60865.1"/>
    </source>
</evidence>